<dbReference type="GO" id="GO:0005615">
    <property type="term" value="C:extracellular space"/>
    <property type="evidence" value="ECO:0007669"/>
    <property type="project" value="TreeGrafter"/>
</dbReference>
<organism evidence="11 12">
    <name type="scientific">Ooceraea biroi</name>
    <name type="common">Clonal raider ant</name>
    <name type="synonym">Cerapachys biroi</name>
    <dbReference type="NCBI Taxonomy" id="2015173"/>
    <lineage>
        <taxon>Eukaryota</taxon>
        <taxon>Metazoa</taxon>
        <taxon>Ecdysozoa</taxon>
        <taxon>Arthropoda</taxon>
        <taxon>Hexapoda</taxon>
        <taxon>Insecta</taxon>
        <taxon>Pterygota</taxon>
        <taxon>Neoptera</taxon>
        <taxon>Endopterygota</taxon>
        <taxon>Hymenoptera</taxon>
        <taxon>Apocrita</taxon>
        <taxon>Aculeata</taxon>
        <taxon>Formicoidea</taxon>
        <taxon>Formicidae</taxon>
        <taxon>Dorylinae</taxon>
        <taxon>Ooceraea</taxon>
    </lineage>
</organism>
<keyword evidence="9" id="KW-0732">Signal</keyword>
<evidence type="ECO:0000313" key="11">
    <source>
        <dbReference type="EMBL" id="RLU19237.1"/>
    </source>
</evidence>
<dbReference type="Pfam" id="PF00151">
    <property type="entry name" value="Lipase"/>
    <property type="match status" value="1"/>
</dbReference>
<dbReference type="GO" id="GO:0017171">
    <property type="term" value="F:serine hydrolase activity"/>
    <property type="evidence" value="ECO:0007669"/>
    <property type="project" value="TreeGrafter"/>
</dbReference>
<dbReference type="InterPro" id="IPR029058">
    <property type="entry name" value="AB_hydrolase_fold"/>
</dbReference>
<name>A0A3L8DFK2_OOCBI</name>
<dbReference type="Gene3D" id="3.40.50.1820">
    <property type="entry name" value="alpha/beta hydrolase"/>
    <property type="match status" value="1"/>
</dbReference>
<dbReference type="GO" id="GO:0016042">
    <property type="term" value="P:lipid catabolic process"/>
    <property type="evidence" value="ECO:0007669"/>
    <property type="project" value="TreeGrafter"/>
</dbReference>
<comment type="caution">
    <text evidence="11">The sequence shown here is derived from an EMBL/GenBank/DDBJ whole genome shotgun (WGS) entry which is preliminary data.</text>
</comment>
<evidence type="ECO:0000256" key="5">
    <source>
        <dbReference type="ARBA" id="ARBA00022525"/>
    </source>
</evidence>
<dbReference type="PANTHER" id="PTHR11610">
    <property type="entry name" value="LIPASE"/>
    <property type="match status" value="1"/>
</dbReference>
<comment type="catalytic activity">
    <reaction evidence="1">
        <text>a 1,2-diacyl-sn-glycero-3-phosphocholine + H2O = a 2-acyl-sn-glycero-3-phosphocholine + a fatty acid + H(+)</text>
        <dbReference type="Rhea" id="RHEA:18689"/>
        <dbReference type="ChEBI" id="CHEBI:15377"/>
        <dbReference type="ChEBI" id="CHEBI:15378"/>
        <dbReference type="ChEBI" id="CHEBI:28868"/>
        <dbReference type="ChEBI" id="CHEBI:57643"/>
        <dbReference type="ChEBI" id="CHEBI:57875"/>
        <dbReference type="EC" id="3.1.1.32"/>
    </reaction>
</comment>
<keyword evidence="7" id="KW-1015">Disulfide bond</keyword>
<dbReference type="PANTHER" id="PTHR11610:SF37">
    <property type="entry name" value="GH01208P"/>
    <property type="match status" value="1"/>
</dbReference>
<evidence type="ECO:0000256" key="6">
    <source>
        <dbReference type="ARBA" id="ARBA00022801"/>
    </source>
</evidence>
<evidence type="ECO:0000256" key="2">
    <source>
        <dbReference type="ARBA" id="ARBA00004613"/>
    </source>
</evidence>
<evidence type="ECO:0000256" key="4">
    <source>
        <dbReference type="ARBA" id="ARBA00013179"/>
    </source>
</evidence>
<evidence type="ECO:0000256" key="9">
    <source>
        <dbReference type="SAM" id="SignalP"/>
    </source>
</evidence>
<dbReference type="SUPFAM" id="SSF53474">
    <property type="entry name" value="alpha/beta-Hydrolases"/>
    <property type="match status" value="1"/>
</dbReference>
<dbReference type="EC" id="3.1.1.32" evidence="4"/>
<evidence type="ECO:0000256" key="7">
    <source>
        <dbReference type="ARBA" id="ARBA00023157"/>
    </source>
</evidence>
<gene>
    <name evidence="11" type="ORF">DMN91_007794</name>
</gene>
<feature type="chain" id="PRO_5018048591" description="phospholipase A1" evidence="9">
    <location>
        <begin position="21"/>
        <end position="318"/>
    </location>
</feature>
<protein>
    <recommendedName>
        <fullName evidence="4">phospholipase A1</fullName>
        <ecNumber evidence="4">3.1.1.32</ecNumber>
    </recommendedName>
</protein>
<sequence length="318" mass="34861">MIHSLRQIVFFATIIYVTMSDEVSIAQDFQGIFLRFYSGTTMNEYVDYNLGNASLLSSKIVDNKPTVMYIHGFTENLMKNSVKTVVGAYLKRNDHNVIGVDYGVLANDSYMTVVKNAPIVGAGVAMALNEMVNSGFNPEKLHIVGHSMGGQVAGYIGRKVSFQISRITGLDPAGPFFNILEPRLSHSDARFVDIIHTDSGFYGIAKATGTVDFFPNGGRRVQPGCPLNATFYSDAEFCSHGRSWKYYAESVTDESAFFGVQCPSQSRFTTGECNNNTRIIMGYGTSNSAQGNVYLLTAAQSPFGLREKGAEESTQQQN</sequence>
<dbReference type="GO" id="GO:0008970">
    <property type="term" value="F:phospholipase A1 activity"/>
    <property type="evidence" value="ECO:0007669"/>
    <property type="project" value="UniProtKB-EC"/>
</dbReference>
<accession>A0A3L8DFK2</accession>
<evidence type="ECO:0000256" key="3">
    <source>
        <dbReference type="ARBA" id="ARBA00010701"/>
    </source>
</evidence>
<dbReference type="CDD" id="cd00707">
    <property type="entry name" value="Pancreat_lipase_like"/>
    <property type="match status" value="1"/>
</dbReference>
<dbReference type="OrthoDB" id="199913at2759"/>
<evidence type="ECO:0000313" key="12">
    <source>
        <dbReference type="Proteomes" id="UP000279307"/>
    </source>
</evidence>
<feature type="domain" description="Lipase" evidence="10">
    <location>
        <begin position="54"/>
        <end position="303"/>
    </location>
</feature>
<dbReference type="InterPro" id="IPR033906">
    <property type="entry name" value="Lipase_N"/>
</dbReference>
<keyword evidence="6" id="KW-0378">Hydrolase</keyword>
<evidence type="ECO:0000256" key="8">
    <source>
        <dbReference type="RuleBase" id="RU004262"/>
    </source>
</evidence>
<dbReference type="InterPro" id="IPR000734">
    <property type="entry name" value="TAG_lipase"/>
</dbReference>
<dbReference type="InterPro" id="IPR013818">
    <property type="entry name" value="Lipase"/>
</dbReference>
<dbReference type="AlphaFoldDB" id="A0A3L8DFK2"/>
<proteinExistence type="inferred from homology"/>
<keyword evidence="5" id="KW-0964">Secreted</keyword>
<comment type="similarity">
    <text evidence="3 8">Belongs to the AB hydrolase superfamily. Lipase family.</text>
</comment>
<reference evidence="11 12" key="1">
    <citation type="journal article" date="2018" name="Genome Res.">
        <title>The genomic architecture and molecular evolution of ant odorant receptors.</title>
        <authorList>
            <person name="McKenzie S.K."/>
            <person name="Kronauer D.J.C."/>
        </authorList>
    </citation>
    <scope>NUCLEOTIDE SEQUENCE [LARGE SCALE GENOMIC DNA]</scope>
    <source>
        <strain evidence="11">Clonal line C1</strain>
    </source>
</reference>
<comment type="subcellular location">
    <subcellularLocation>
        <location evidence="2">Secreted</location>
    </subcellularLocation>
</comment>
<dbReference type="PRINTS" id="PR00821">
    <property type="entry name" value="TAGLIPASE"/>
</dbReference>
<feature type="signal peptide" evidence="9">
    <location>
        <begin position="1"/>
        <end position="20"/>
    </location>
</feature>
<evidence type="ECO:0000256" key="1">
    <source>
        <dbReference type="ARBA" id="ARBA00000111"/>
    </source>
</evidence>
<dbReference type="EMBL" id="QOIP01000008">
    <property type="protein sequence ID" value="RLU19237.1"/>
    <property type="molecule type" value="Genomic_DNA"/>
</dbReference>
<evidence type="ECO:0000259" key="10">
    <source>
        <dbReference type="Pfam" id="PF00151"/>
    </source>
</evidence>
<dbReference type="Proteomes" id="UP000279307">
    <property type="component" value="Chromosome 8"/>
</dbReference>